<comment type="similarity">
    <text evidence="3">Belongs to the WD repeat fritz family.</text>
</comment>
<evidence type="ECO:0000256" key="10">
    <source>
        <dbReference type="ARBA" id="ARBA00023136"/>
    </source>
</evidence>
<dbReference type="AlphaFoldDB" id="A0A8S1D862"/>
<keyword evidence="15" id="KW-1185">Reference proteome</keyword>
<evidence type="ECO:0000256" key="11">
    <source>
        <dbReference type="ARBA" id="ARBA00023212"/>
    </source>
</evidence>
<dbReference type="Gene3D" id="2.130.10.10">
    <property type="entry name" value="YVTN repeat-like/Quinoprotein amine dehydrogenase"/>
    <property type="match status" value="1"/>
</dbReference>
<dbReference type="SUPFAM" id="SSF50978">
    <property type="entry name" value="WD40 repeat-like"/>
    <property type="match status" value="1"/>
</dbReference>
<keyword evidence="4" id="KW-1003">Cell membrane</keyword>
<dbReference type="GO" id="GO:0097541">
    <property type="term" value="C:axonemal basal plate"/>
    <property type="evidence" value="ECO:0007669"/>
    <property type="project" value="TreeGrafter"/>
</dbReference>
<evidence type="ECO:0000256" key="4">
    <source>
        <dbReference type="ARBA" id="ARBA00022475"/>
    </source>
</evidence>
<dbReference type="SMART" id="SM00320">
    <property type="entry name" value="WD40"/>
    <property type="match status" value="2"/>
</dbReference>
<comment type="caution">
    <text evidence="14">The sequence shown here is derived from an EMBL/GenBank/DDBJ whole genome shotgun (WGS) entry which is preliminary data.</text>
</comment>
<feature type="region of interest" description="Disordered" evidence="13">
    <location>
        <begin position="810"/>
        <end position="872"/>
    </location>
</feature>
<evidence type="ECO:0008006" key="16">
    <source>
        <dbReference type="Google" id="ProtNLM"/>
    </source>
</evidence>
<evidence type="ECO:0000256" key="8">
    <source>
        <dbReference type="ARBA" id="ARBA00022794"/>
    </source>
</evidence>
<dbReference type="Proteomes" id="UP000494165">
    <property type="component" value="Unassembled WGS sequence"/>
</dbReference>
<keyword evidence="8" id="KW-0970">Cilium biogenesis/degradation</keyword>
<evidence type="ECO:0000256" key="3">
    <source>
        <dbReference type="ARBA" id="ARBA00006059"/>
    </source>
</evidence>
<dbReference type="PANTHER" id="PTHR13667">
    <property type="entry name" value="HOMOLOC-13"/>
    <property type="match status" value="1"/>
</dbReference>
<dbReference type="GO" id="GO:0044782">
    <property type="term" value="P:cilium organization"/>
    <property type="evidence" value="ECO:0007669"/>
    <property type="project" value="TreeGrafter"/>
</dbReference>
<dbReference type="Pfam" id="PF11768">
    <property type="entry name" value="Frtz"/>
    <property type="match status" value="1"/>
</dbReference>
<evidence type="ECO:0000256" key="2">
    <source>
        <dbReference type="ARBA" id="ARBA00004430"/>
    </source>
</evidence>
<sequence length="894" mass="98677">MLLGEALFWTLKDDALVIPSTDYGAFRYSDKKGSFYLEAKKFYSASRSSFESSGHKGGTFKKDCLRELEELTSQQRVVQCCWRNNTVLQMLFSSGLFAYVRVHPLKGDIEKITFDRYLVGKLAAECITDVVCSRESVIVTYSSNVMSLVSLLKPSKHPDKLSRQDPRLNTFELAGPSGRRLERKLSLNPEHNMVLVWWRYSQNELYPWSPMTKDCDRANLLVYKISESRLELLCFYKTEADPLMISFSKMHPNRIFLVEQKVSLKNGEVNVESSQFEVSKVSISRTSPVDVLQLKTEVCSVAQSPSEHTLALGCIDGSVLLHSTCASILVKSLFIPYHLVWHPDGSLLLAANEKGQIRCYDLALAPINFQIASETPQSCNFLDLSPYFRGQPHLSNICWNRQSDVSGSNYSATSDGLVFMLFSRGPCVALRVIIGGGLGTGDLSLTPERLVCMYLKSNLVDCAINLLRCLSWENQGQSCIASLHLIIHNLIAKRLTPRSEVQLEAALGIFMSPTVPLSKSVEKKYGHIVHSFARKFFSHILRFNRLELAFRLAIDIGDCDLFLLLHSQAKAVNNLELAKAAVEYADQLTRELNDDSESTSSHCSRSSCSQCGSDGQSETEVKRLSFTAAQKNAKVTFSETVTHIVHSENGAAEEEDDEGAAAASTPLLAPVAKGRRIGQVAGSRSALLPPSPNISGLPVIDPLALKVGPISKQPFYVRGERLHTFQGATYRPPFQTGRPAKDNTSYNPDTDDSALNVHIAWKSVTTLTDPRTRTSITQVSEAFETLLMPQASLDLSKVGGDNFAVAACKQAPKKPSVSEVKSLSTLNKPAGSKAKSDEKNSNNNLPSTSKEVQLNGRQEASGSRVGNAFFRPSRNEIGLPMKNFKAVFSEPVDV</sequence>
<evidence type="ECO:0000313" key="15">
    <source>
        <dbReference type="Proteomes" id="UP000494165"/>
    </source>
</evidence>
<evidence type="ECO:0000313" key="14">
    <source>
        <dbReference type="EMBL" id="CAB3378913.1"/>
    </source>
</evidence>
<protein>
    <recommendedName>
        <fullName evidence="16">WD repeat-containing and planar cell polarity effector protein fritz</fullName>
    </recommendedName>
</protein>
<feature type="region of interest" description="Disordered" evidence="13">
    <location>
        <begin position="729"/>
        <end position="751"/>
    </location>
</feature>
<dbReference type="GO" id="GO:0005886">
    <property type="term" value="C:plasma membrane"/>
    <property type="evidence" value="ECO:0007669"/>
    <property type="project" value="UniProtKB-SubCell"/>
</dbReference>
<feature type="compositionally biased region" description="Polar residues" evidence="13">
    <location>
        <begin position="841"/>
        <end position="861"/>
    </location>
</feature>
<gene>
    <name evidence="14" type="ORF">CLODIP_2_CD00631</name>
</gene>
<accession>A0A8S1D862</accession>
<dbReference type="GO" id="GO:0007399">
    <property type="term" value="P:nervous system development"/>
    <property type="evidence" value="ECO:0007669"/>
    <property type="project" value="TreeGrafter"/>
</dbReference>
<keyword evidence="12" id="KW-0966">Cell projection</keyword>
<dbReference type="InterPro" id="IPR024511">
    <property type="entry name" value="Frtz"/>
</dbReference>
<evidence type="ECO:0000256" key="6">
    <source>
        <dbReference type="ARBA" id="ARBA00022574"/>
    </source>
</evidence>
<name>A0A8S1D862_9INSE</name>
<keyword evidence="6" id="KW-0853">WD repeat</keyword>
<comment type="subcellular location">
    <subcellularLocation>
        <location evidence="1">Cell membrane</location>
    </subcellularLocation>
    <subcellularLocation>
        <location evidence="2">Cytoplasm</location>
        <location evidence="2">Cytoskeleton</location>
        <location evidence="2">Cilium axoneme</location>
    </subcellularLocation>
</comment>
<evidence type="ECO:0000256" key="1">
    <source>
        <dbReference type="ARBA" id="ARBA00004236"/>
    </source>
</evidence>
<dbReference type="GO" id="GO:0045184">
    <property type="term" value="P:establishment of protein localization"/>
    <property type="evidence" value="ECO:0007669"/>
    <property type="project" value="TreeGrafter"/>
</dbReference>
<dbReference type="InterPro" id="IPR036322">
    <property type="entry name" value="WD40_repeat_dom_sf"/>
</dbReference>
<reference evidence="14 15" key="1">
    <citation type="submission" date="2020-04" db="EMBL/GenBank/DDBJ databases">
        <authorList>
            <person name="Alioto T."/>
            <person name="Alioto T."/>
            <person name="Gomez Garrido J."/>
        </authorList>
    </citation>
    <scope>NUCLEOTIDE SEQUENCE [LARGE SCALE GENOMIC DNA]</scope>
</reference>
<dbReference type="InterPro" id="IPR015943">
    <property type="entry name" value="WD40/YVTN_repeat-like_dom_sf"/>
</dbReference>
<dbReference type="EMBL" id="CADEPI010000174">
    <property type="protein sequence ID" value="CAB3378913.1"/>
    <property type="molecule type" value="Genomic_DNA"/>
</dbReference>
<evidence type="ECO:0000256" key="9">
    <source>
        <dbReference type="ARBA" id="ARBA00023069"/>
    </source>
</evidence>
<keyword evidence="7" id="KW-0677">Repeat</keyword>
<evidence type="ECO:0000256" key="12">
    <source>
        <dbReference type="ARBA" id="ARBA00023273"/>
    </source>
</evidence>
<dbReference type="PANTHER" id="PTHR13667:SF5">
    <property type="entry name" value="WD REPEAT-CONTAINING AND PLANAR CELL POLARITY EFFECTOR PROTEIN FRITZ HOMOLOG"/>
    <property type="match status" value="1"/>
</dbReference>
<evidence type="ECO:0000256" key="13">
    <source>
        <dbReference type="SAM" id="MobiDB-lite"/>
    </source>
</evidence>
<keyword evidence="5" id="KW-0963">Cytoplasm</keyword>
<feature type="region of interest" description="Disordered" evidence="13">
    <location>
        <begin position="593"/>
        <end position="616"/>
    </location>
</feature>
<evidence type="ECO:0000256" key="5">
    <source>
        <dbReference type="ARBA" id="ARBA00022490"/>
    </source>
</evidence>
<proteinExistence type="inferred from homology"/>
<feature type="compositionally biased region" description="Low complexity" evidence="13">
    <location>
        <begin position="598"/>
        <end position="616"/>
    </location>
</feature>
<dbReference type="InterPro" id="IPR001680">
    <property type="entry name" value="WD40_rpt"/>
</dbReference>
<organism evidence="14 15">
    <name type="scientific">Cloeon dipterum</name>
    <dbReference type="NCBI Taxonomy" id="197152"/>
    <lineage>
        <taxon>Eukaryota</taxon>
        <taxon>Metazoa</taxon>
        <taxon>Ecdysozoa</taxon>
        <taxon>Arthropoda</taxon>
        <taxon>Hexapoda</taxon>
        <taxon>Insecta</taxon>
        <taxon>Pterygota</taxon>
        <taxon>Palaeoptera</taxon>
        <taxon>Ephemeroptera</taxon>
        <taxon>Pisciforma</taxon>
        <taxon>Baetidae</taxon>
        <taxon>Cloeon</taxon>
    </lineage>
</organism>
<keyword evidence="11" id="KW-0206">Cytoskeleton</keyword>
<dbReference type="OrthoDB" id="10013020at2759"/>
<keyword evidence="9" id="KW-0969">Cilium</keyword>
<keyword evidence="10" id="KW-0472">Membrane</keyword>
<evidence type="ECO:0000256" key="7">
    <source>
        <dbReference type="ARBA" id="ARBA00022737"/>
    </source>
</evidence>